<dbReference type="OrthoDB" id="9784774at2"/>
<name>E8Q6A0_BLOVB</name>
<dbReference type="InterPro" id="IPR011146">
    <property type="entry name" value="HIT-like"/>
</dbReference>
<protein>
    <submittedName>
        <fullName evidence="5">HIT-like protein hinT</fullName>
    </submittedName>
</protein>
<dbReference type="HOGENOM" id="CLU_056776_8_1_6"/>
<dbReference type="STRING" id="859654.BVAF_401"/>
<evidence type="ECO:0000256" key="1">
    <source>
        <dbReference type="PIRSR" id="PIRSR601310-1"/>
    </source>
</evidence>
<dbReference type="RefSeq" id="WP_013516719.1">
    <property type="nucleotide sequence ID" value="NC_014909.2"/>
</dbReference>
<dbReference type="KEGG" id="bva:BVAF_401"/>
<dbReference type="InterPro" id="IPR036265">
    <property type="entry name" value="HIT-like_sf"/>
</dbReference>
<evidence type="ECO:0000259" key="4">
    <source>
        <dbReference type="PROSITE" id="PS51084"/>
    </source>
</evidence>
<organism evidence="5 6">
    <name type="scientific">Blochmanniella vafra (strain BVAF)</name>
    <dbReference type="NCBI Taxonomy" id="859654"/>
    <lineage>
        <taxon>Bacteria</taxon>
        <taxon>Pseudomonadati</taxon>
        <taxon>Pseudomonadota</taxon>
        <taxon>Gammaproteobacteria</taxon>
        <taxon>Enterobacterales</taxon>
        <taxon>Enterobacteriaceae</taxon>
        <taxon>ant endosymbionts</taxon>
        <taxon>Candidatus Blochmanniella</taxon>
    </lineage>
</organism>
<dbReference type="PROSITE" id="PS51084">
    <property type="entry name" value="HIT_2"/>
    <property type="match status" value="1"/>
</dbReference>
<keyword evidence="6" id="KW-1185">Reference proteome</keyword>
<dbReference type="InterPro" id="IPR001310">
    <property type="entry name" value="Histidine_triad_HIT"/>
</dbReference>
<reference evidence="5 6" key="1">
    <citation type="journal article" date="2010" name="BMC Genomics">
        <title>Unprecedented loss of ammonia assimilation capability in a urease-encoding bacterial mutualist.</title>
        <authorList>
            <person name="Williams L.E."/>
            <person name="Wernegreen J.J."/>
        </authorList>
    </citation>
    <scope>NUCLEOTIDE SEQUENCE [LARGE SCALE GENOMIC DNA]</scope>
    <source>
        <strain evidence="5 6">BVAF</strain>
    </source>
</reference>
<evidence type="ECO:0000256" key="3">
    <source>
        <dbReference type="PROSITE-ProRule" id="PRU00464"/>
    </source>
</evidence>
<dbReference type="Gene3D" id="3.30.428.10">
    <property type="entry name" value="HIT-like"/>
    <property type="match status" value="1"/>
</dbReference>
<dbReference type="Pfam" id="PF01230">
    <property type="entry name" value="HIT"/>
    <property type="match status" value="1"/>
</dbReference>
<dbReference type="AlphaFoldDB" id="E8Q6A0"/>
<evidence type="ECO:0000313" key="5">
    <source>
        <dbReference type="EMBL" id="ADV33794.1"/>
    </source>
</evidence>
<dbReference type="Proteomes" id="UP000007464">
    <property type="component" value="Chromosome"/>
</dbReference>
<accession>E8Q6A0</accession>
<dbReference type="SUPFAM" id="SSF54197">
    <property type="entry name" value="HIT-like"/>
    <property type="match status" value="1"/>
</dbReference>
<evidence type="ECO:0000256" key="2">
    <source>
        <dbReference type="PIRSR" id="PIRSR601310-3"/>
    </source>
</evidence>
<dbReference type="InterPro" id="IPR019808">
    <property type="entry name" value="Histidine_triad_CS"/>
</dbReference>
<dbReference type="PROSITE" id="PS00892">
    <property type="entry name" value="HIT_1"/>
    <property type="match status" value="1"/>
</dbReference>
<dbReference type="PANTHER" id="PTHR23089">
    <property type="entry name" value="HISTIDINE TRIAD HIT PROTEIN"/>
    <property type="match status" value="1"/>
</dbReference>
<proteinExistence type="predicted"/>
<feature type="domain" description="HIT" evidence="4">
    <location>
        <begin position="6"/>
        <end position="118"/>
    </location>
</feature>
<gene>
    <name evidence="5" type="primary">hinT</name>
    <name evidence="5" type="synonym">ycfF</name>
    <name evidence="5" type="ordered locus">BVAF_401</name>
</gene>
<dbReference type="PRINTS" id="PR00332">
    <property type="entry name" value="HISTRIAD"/>
</dbReference>
<dbReference type="GO" id="GO:0003824">
    <property type="term" value="F:catalytic activity"/>
    <property type="evidence" value="ECO:0007669"/>
    <property type="project" value="InterPro"/>
</dbReference>
<feature type="short sequence motif" description="Histidine triad motif" evidence="2 3">
    <location>
        <begin position="99"/>
        <end position="103"/>
    </location>
</feature>
<evidence type="ECO:0000313" key="6">
    <source>
        <dbReference type="Proteomes" id="UP000007464"/>
    </source>
</evidence>
<sequence>MKKNNPFIDIIQKKVKIDLVYQDDLVTAFYDLYPKAPIHILIVPNILIPTVNDVKVEHEITLGRLFLVASKIAAKKNINISGYRLIVNCNKNSGQEIYHLHMHLLGGKLLGPLLHQDY</sequence>
<feature type="active site" description="Tele-AMP-histidine intermediate" evidence="1">
    <location>
        <position position="101"/>
    </location>
</feature>
<dbReference type="EMBL" id="CP002189">
    <property type="protein sequence ID" value="ADV33794.1"/>
    <property type="molecule type" value="Genomic_DNA"/>
</dbReference>